<dbReference type="STRING" id="698738.OLEAN_C21870"/>
<name>R4YSQ0_OLEAN</name>
<accession>R4YSQ0</accession>
<evidence type="ECO:0000313" key="10">
    <source>
        <dbReference type="Proteomes" id="UP000032749"/>
    </source>
</evidence>
<dbReference type="Proteomes" id="UP000032749">
    <property type="component" value="Chromosome"/>
</dbReference>
<comment type="similarity">
    <text evidence="2 6">Belongs to the class-A beta-lactamase family.</text>
</comment>
<evidence type="ECO:0000256" key="6">
    <source>
        <dbReference type="RuleBase" id="RU361140"/>
    </source>
</evidence>
<evidence type="ECO:0000256" key="1">
    <source>
        <dbReference type="ARBA" id="ARBA00001526"/>
    </source>
</evidence>
<dbReference type="PANTHER" id="PTHR35333:SF3">
    <property type="entry name" value="BETA-LACTAMASE-TYPE TRANSPEPTIDASE FOLD CONTAINING PROTEIN"/>
    <property type="match status" value="1"/>
</dbReference>
<dbReference type="PROSITE" id="PS00146">
    <property type="entry name" value="BETA_LACTAMASE_A"/>
    <property type="match status" value="1"/>
</dbReference>
<dbReference type="KEGG" id="oai:OLEAN_C21870"/>
<evidence type="ECO:0000256" key="7">
    <source>
        <dbReference type="SAM" id="SignalP"/>
    </source>
</evidence>
<evidence type="ECO:0000256" key="4">
    <source>
        <dbReference type="ARBA" id="ARBA00022801"/>
    </source>
</evidence>
<gene>
    <name evidence="9" type="primary">carB</name>
    <name evidence="9" type="ORF">OLEAN_C21870</name>
</gene>
<feature type="signal peptide" evidence="7">
    <location>
        <begin position="1"/>
        <end position="28"/>
    </location>
</feature>
<dbReference type="SUPFAM" id="SSF56601">
    <property type="entry name" value="beta-lactamase/transpeptidase-like"/>
    <property type="match status" value="1"/>
</dbReference>
<dbReference type="OrthoDB" id="9784149at2"/>
<evidence type="ECO:0000313" key="9">
    <source>
        <dbReference type="EMBL" id="CCK76363.1"/>
    </source>
</evidence>
<dbReference type="InterPro" id="IPR023650">
    <property type="entry name" value="Beta-lactam_class-A_AS"/>
</dbReference>
<dbReference type="GO" id="GO:0030655">
    <property type="term" value="P:beta-lactam antibiotic catabolic process"/>
    <property type="evidence" value="ECO:0007669"/>
    <property type="project" value="InterPro"/>
</dbReference>
<keyword evidence="10" id="KW-1185">Reference proteome</keyword>
<dbReference type="GO" id="GO:0008800">
    <property type="term" value="F:beta-lactamase activity"/>
    <property type="evidence" value="ECO:0007669"/>
    <property type="project" value="UniProtKB-UniRule"/>
</dbReference>
<evidence type="ECO:0000259" key="8">
    <source>
        <dbReference type="Pfam" id="PF13354"/>
    </source>
</evidence>
<dbReference type="PANTHER" id="PTHR35333">
    <property type="entry name" value="BETA-LACTAMASE"/>
    <property type="match status" value="1"/>
</dbReference>
<dbReference type="GO" id="GO:0046677">
    <property type="term" value="P:response to antibiotic"/>
    <property type="evidence" value="ECO:0007669"/>
    <property type="project" value="UniProtKB-UniRule"/>
</dbReference>
<keyword evidence="7" id="KW-0732">Signal</keyword>
<keyword evidence="5 6" id="KW-0046">Antibiotic resistance</keyword>
<protein>
    <recommendedName>
        <fullName evidence="3 6">Beta-lactamase</fullName>
        <ecNumber evidence="3 6">3.5.2.6</ecNumber>
    </recommendedName>
</protein>
<dbReference type="InterPro" id="IPR012338">
    <property type="entry name" value="Beta-lactam/transpept-like"/>
</dbReference>
<dbReference type="HOGENOM" id="CLU_031960_6_0_6"/>
<dbReference type="PRINTS" id="PR00118">
    <property type="entry name" value="BLACTAMASEA"/>
</dbReference>
<dbReference type="InterPro" id="IPR000871">
    <property type="entry name" value="Beta-lactam_class-A"/>
</dbReference>
<dbReference type="Pfam" id="PF13354">
    <property type="entry name" value="Beta-lactamase2"/>
    <property type="match status" value="1"/>
</dbReference>
<sequence>MNFQCHSKNVVCAFILVLNISFTSYANANPIIEKIKQVESELSARVGVSVYDVSSKQLWDYDGDVRFPLMSTFKTLACAKLLSDVDNGDQSFDSSVVIKDSSLITWSPVTKKHVGESFSLKQACSAAMIMSDNTAANIVLDGINGPSALTKFMRSIGDEVTRLDRIEPYLNEAIDGDVRDTTTPNAIVKSLHELLFGNALSESSKNQLKMWMMDNKVSDSLLRSSLPNDWSIADRSGAGGYGSRGITAVVWSGKRTPLIISIYLTQTDASFDERNKAIAGIGKEIFTFYR</sequence>
<evidence type="ECO:0000256" key="2">
    <source>
        <dbReference type="ARBA" id="ARBA00009009"/>
    </source>
</evidence>
<reference evidence="9 10" key="1">
    <citation type="journal article" date="2013" name="Nat. Commun.">
        <title>Genome sequence and functional genomic analysis of the oil-degrading bacterium Oleispira antarctica.</title>
        <authorList>
            <person name="Kube M."/>
            <person name="Chernikova T.N."/>
            <person name="Al-Ramahi Y."/>
            <person name="Beloqui A."/>
            <person name="Lopez-Cortez N."/>
            <person name="Guazzaroni M.E."/>
            <person name="Heipieper H.J."/>
            <person name="Klages S."/>
            <person name="Kotsyurbenko O.R."/>
            <person name="Langer I."/>
            <person name="Nechitaylo T.Y."/>
            <person name="Lunsdorf H."/>
            <person name="Fernandez M."/>
            <person name="Juarez S."/>
            <person name="Ciordia S."/>
            <person name="Singer A."/>
            <person name="Kagan O."/>
            <person name="Egorova O."/>
            <person name="Petit P.A."/>
            <person name="Stogios P."/>
            <person name="Kim Y."/>
            <person name="Tchigvintsev A."/>
            <person name="Flick R."/>
            <person name="Denaro R."/>
            <person name="Genovese M."/>
            <person name="Albar J.P."/>
            <person name="Reva O.N."/>
            <person name="Martinez-Gomariz M."/>
            <person name="Tran H."/>
            <person name="Ferrer M."/>
            <person name="Savchenko A."/>
            <person name="Yakunin A.F."/>
            <person name="Yakimov M.M."/>
            <person name="Golyshina O.V."/>
            <person name="Reinhardt R."/>
            <person name="Golyshin P.N."/>
        </authorList>
    </citation>
    <scope>NUCLEOTIDE SEQUENCE [LARGE SCALE GENOMIC DNA]</scope>
</reference>
<dbReference type="EMBL" id="FO203512">
    <property type="protein sequence ID" value="CCK76363.1"/>
    <property type="molecule type" value="Genomic_DNA"/>
</dbReference>
<feature type="chain" id="PRO_5004383930" description="Beta-lactamase" evidence="7">
    <location>
        <begin position="29"/>
        <end position="290"/>
    </location>
</feature>
<dbReference type="Gene3D" id="3.40.710.10">
    <property type="entry name" value="DD-peptidase/beta-lactamase superfamily"/>
    <property type="match status" value="1"/>
</dbReference>
<comment type="catalytic activity">
    <reaction evidence="1 6">
        <text>a beta-lactam + H2O = a substituted beta-amino acid</text>
        <dbReference type="Rhea" id="RHEA:20401"/>
        <dbReference type="ChEBI" id="CHEBI:15377"/>
        <dbReference type="ChEBI" id="CHEBI:35627"/>
        <dbReference type="ChEBI" id="CHEBI:140347"/>
        <dbReference type="EC" id="3.5.2.6"/>
    </reaction>
</comment>
<dbReference type="InterPro" id="IPR045155">
    <property type="entry name" value="Beta-lactam_cat"/>
</dbReference>
<organism evidence="9 10">
    <name type="scientific">Oleispira antarctica RB-8</name>
    <dbReference type="NCBI Taxonomy" id="698738"/>
    <lineage>
        <taxon>Bacteria</taxon>
        <taxon>Pseudomonadati</taxon>
        <taxon>Pseudomonadota</taxon>
        <taxon>Gammaproteobacteria</taxon>
        <taxon>Oceanospirillales</taxon>
        <taxon>Oceanospirillaceae</taxon>
        <taxon>Oleispira</taxon>
    </lineage>
</organism>
<dbReference type="NCBIfam" id="NF033103">
    <property type="entry name" value="bla_class_A"/>
    <property type="match status" value="1"/>
</dbReference>
<evidence type="ECO:0000256" key="5">
    <source>
        <dbReference type="ARBA" id="ARBA00023251"/>
    </source>
</evidence>
<dbReference type="AlphaFoldDB" id="R4YSQ0"/>
<keyword evidence="4 6" id="KW-0378">Hydrolase</keyword>
<proteinExistence type="inferred from homology"/>
<evidence type="ECO:0000256" key="3">
    <source>
        <dbReference type="ARBA" id="ARBA00012865"/>
    </source>
</evidence>
<feature type="domain" description="Beta-lactamase class A catalytic" evidence="8">
    <location>
        <begin position="47"/>
        <end position="263"/>
    </location>
</feature>
<dbReference type="PATRIC" id="fig|698738.3.peg.2266"/>
<dbReference type="EC" id="3.5.2.6" evidence="3 6"/>